<dbReference type="InterPro" id="IPR005471">
    <property type="entry name" value="Tscrpt_reg_IclR_N"/>
</dbReference>
<dbReference type="Gene3D" id="1.10.10.10">
    <property type="entry name" value="Winged helix-like DNA-binding domain superfamily/Winged helix DNA-binding domain"/>
    <property type="match status" value="1"/>
</dbReference>
<keyword evidence="3" id="KW-0804">Transcription</keyword>
<dbReference type="GO" id="GO:0045892">
    <property type="term" value="P:negative regulation of DNA-templated transcription"/>
    <property type="evidence" value="ECO:0007669"/>
    <property type="project" value="TreeGrafter"/>
</dbReference>
<gene>
    <name evidence="6" type="ORF">Aru02nite_29300</name>
</gene>
<dbReference type="InterPro" id="IPR036390">
    <property type="entry name" value="WH_DNA-bd_sf"/>
</dbReference>
<dbReference type="InterPro" id="IPR029016">
    <property type="entry name" value="GAF-like_dom_sf"/>
</dbReference>
<evidence type="ECO:0000256" key="1">
    <source>
        <dbReference type="ARBA" id="ARBA00023015"/>
    </source>
</evidence>
<dbReference type="Pfam" id="PF09339">
    <property type="entry name" value="HTH_IclR"/>
    <property type="match status" value="1"/>
</dbReference>
<evidence type="ECO:0000313" key="7">
    <source>
        <dbReference type="Proteomes" id="UP000612808"/>
    </source>
</evidence>
<keyword evidence="7" id="KW-1185">Reference proteome</keyword>
<dbReference type="Pfam" id="PF01614">
    <property type="entry name" value="IclR_C"/>
    <property type="match status" value="1"/>
</dbReference>
<dbReference type="InterPro" id="IPR050707">
    <property type="entry name" value="HTH_MetabolicPath_Reg"/>
</dbReference>
<dbReference type="GO" id="GO:0003677">
    <property type="term" value="F:DNA binding"/>
    <property type="evidence" value="ECO:0007669"/>
    <property type="project" value="UniProtKB-KW"/>
</dbReference>
<dbReference type="RefSeq" id="WP_203658032.1">
    <property type="nucleotide sequence ID" value="NZ_BAAAZM010000009.1"/>
</dbReference>
<evidence type="ECO:0000256" key="3">
    <source>
        <dbReference type="ARBA" id="ARBA00023163"/>
    </source>
</evidence>
<keyword evidence="2" id="KW-0238">DNA-binding</keyword>
<dbReference type="InterPro" id="IPR036388">
    <property type="entry name" value="WH-like_DNA-bd_sf"/>
</dbReference>
<dbReference type="SMART" id="SM00346">
    <property type="entry name" value="HTH_ICLR"/>
    <property type="match status" value="1"/>
</dbReference>
<keyword evidence="1" id="KW-0805">Transcription regulation</keyword>
<reference evidence="6" key="1">
    <citation type="submission" date="2021-01" db="EMBL/GenBank/DDBJ databases">
        <title>Whole genome shotgun sequence of Actinocatenispora rupis NBRC 107355.</title>
        <authorList>
            <person name="Komaki H."/>
            <person name="Tamura T."/>
        </authorList>
    </citation>
    <scope>NUCLEOTIDE SEQUENCE</scope>
    <source>
        <strain evidence="6">NBRC 107355</strain>
    </source>
</reference>
<dbReference type="PROSITE" id="PS51078">
    <property type="entry name" value="ICLR_ED"/>
    <property type="match status" value="1"/>
</dbReference>
<comment type="caution">
    <text evidence="6">The sequence shown here is derived from an EMBL/GenBank/DDBJ whole genome shotgun (WGS) entry which is preliminary data.</text>
</comment>
<dbReference type="SUPFAM" id="SSF46785">
    <property type="entry name" value="Winged helix' DNA-binding domain"/>
    <property type="match status" value="1"/>
</dbReference>
<dbReference type="InterPro" id="IPR014757">
    <property type="entry name" value="Tscrpt_reg_IclR_C"/>
</dbReference>
<dbReference type="SUPFAM" id="SSF55781">
    <property type="entry name" value="GAF domain-like"/>
    <property type="match status" value="1"/>
</dbReference>
<dbReference type="GO" id="GO:0003700">
    <property type="term" value="F:DNA-binding transcription factor activity"/>
    <property type="evidence" value="ECO:0007669"/>
    <property type="project" value="TreeGrafter"/>
</dbReference>
<evidence type="ECO:0000313" key="6">
    <source>
        <dbReference type="EMBL" id="GID12041.1"/>
    </source>
</evidence>
<accession>A0A8J3IXU0</accession>
<dbReference type="PANTHER" id="PTHR30136">
    <property type="entry name" value="HELIX-TURN-HELIX TRANSCRIPTIONAL REGULATOR, ICLR FAMILY"/>
    <property type="match status" value="1"/>
</dbReference>
<dbReference type="Proteomes" id="UP000612808">
    <property type="component" value="Unassembled WGS sequence"/>
</dbReference>
<name>A0A8J3IXU0_9ACTN</name>
<dbReference type="PROSITE" id="PS51077">
    <property type="entry name" value="HTH_ICLR"/>
    <property type="match status" value="1"/>
</dbReference>
<evidence type="ECO:0000259" key="4">
    <source>
        <dbReference type="PROSITE" id="PS51077"/>
    </source>
</evidence>
<dbReference type="PANTHER" id="PTHR30136:SF24">
    <property type="entry name" value="HTH-TYPE TRANSCRIPTIONAL REPRESSOR ALLR"/>
    <property type="match status" value="1"/>
</dbReference>
<protein>
    <submittedName>
        <fullName evidence="6">IclR family transcriptional regulator</fullName>
    </submittedName>
</protein>
<dbReference type="EMBL" id="BOMB01000016">
    <property type="protein sequence ID" value="GID12041.1"/>
    <property type="molecule type" value="Genomic_DNA"/>
</dbReference>
<proteinExistence type="predicted"/>
<sequence length="267" mass="28177">MPDSTETVAGVHPDADRGPARTADRALRVLLAFRQRPEWGVSDLARTLGLDKANIHRLLTTLAGRGFVLADPDTRRYRLGPAIAVLARAAERGGALEAAARPFLSELAHDLDESAILNVPHGAAYRCTLAVDAAGPIRYSATVGETIPAHGGAAGHAIFAFYPVDQVRDLLAGALPKFNAHTVVDLDDLLARYERVRADGVAISHGEFDPNVTSVAAPCFAAGQVVGSVVVIGPQDRMSGKVDTAVDRVRAVAERLSRVLDGVPTTT</sequence>
<dbReference type="Gene3D" id="3.30.450.40">
    <property type="match status" value="1"/>
</dbReference>
<feature type="domain" description="IclR-ED" evidence="5">
    <location>
        <begin position="82"/>
        <end position="262"/>
    </location>
</feature>
<evidence type="ECO:0000259" key="5">
    <source>
        <dbReference type="PROSITE" id="PS51078"/>
    </source>
</evidence>
<dbReference type="AlphaFoldDB" id="A0A8J3IXU0"/>
<feature type="domain" description="HTH iclR-type" evidence="4">
    <location>
        <begin position="20"/>
        <end position="81"/>
    </location>
</feature>
<evidence type="ECO:0000256" key="2">
    <source>
        <dbReference type="ARBA" id="ARBA00023125"/>
    </source>
</evidence>
<organism evidence="6 7">
    <name type="scientific">Actinocatenispora rupis</name>
    <dbReference type="NCBI Taxonomy" id="519421"/>
    <lineage>
        <taxon>Bacteria</taxon>
        <taxon>Bacillati</taxon>
        <taxon>Actinomycetota</taxon>
        <taxon>Actinomycetes</taxon>
        <taxon>Micromonosporales</taxon>
        <taxon>Micromonosporaceae</taxon>
        <taxon>Actinocatenispora</taxon>
    </lineage>
</organism>